<dbReference type="Pfam" id="PF00078">
    <property type="entry name" value="RVT_1"/>
    <property type="match status" value="1"/>
</dbReference>
<keyword evidence="5" id="KW-0460">Magnesium</keyword>
<comment type="similarity">
    <text evidence="8">Belongs to the bacterial reverse transcriptase family.</text>
</comment>
<evidence type="ECO:0000256" key="6">
    <source>
        <dbReference type="ARBA" id="ARBA00022918"/>
    </source>
</evidence>
<dbReference type="GO" id="GO:0003723">
    <property type="term" value="F:RNA binding"/>
    <property type="evidence" value="ECO:0007669"/>
    <property type="project" value="InterPro"/>
</dbReference>
<name>A0A1I4HB47_9RHOB</name>
<dbReference type="EMBL" id="FOTF01000017">
    <property type="protein sequence ID" value="SFL39509.1"/>
    <property type="molecule type" value="Genomic_DNA"/>
</dbReference>
<dbReference type="InterPro" id="IPR051083">
    <property type="entry name" value="GrpII_Intron_Splice-Mob/Def"/>
</dbReference>
<accession>A0A1I4HB47</accession>
<dbReference type="InterPro" id="IPR000477">
    <property type="entry name" value="RT_dom"/>
</dbReference>
<keyword evidence="2" id="KW-0808">Transferase</keyword>
<evidence type="ECO:0000313" key="12">
    <source>
        <dbReference type="Proteomes" id="UP000199550"/>
    </source>
</evidence>
<evidence type="ECO:0000256" key="7">
    <source>
        <dbReference type="ARBA" id="ARBA00023118"/>
    </source>
</evidence>
<evidence type="ECO:0000256" key="9">
    <source>
        <dbReference type="ARBA" id="ARBA00048173"/>
    </source>
</evidence>
<reference evidence="11 12" key="1">
    <citation type="submission" date="2016-10" db="EMBL/GenBank/DDBJ databases">
        <authorList>
            <person name="de Groot N.N."/>
        </authorList>
    </citation>
    <scope>NUCLEOTIDE SEQUENCE [LARGE SCALE GENOMIC DNA]</scope>
    <source>
        <strain evidence="11 12">DSM 16199</strain>
    </source>
</reference>
<dbReference type="PROSITE" id="PS50878">
    <property type="entry name" value="RT_POL"/>
    <property type="match status" value="1"/>
</dbReference>
<gene>
    <name evidence="11" type="ORF">SAMN04488004_1173</name>
</gene>
<proteinExistence type="inferred from homology"/>
<dbReference type="PRINTS" id="PR00866">
    <property type="entry name" value="RNADNAPOLMS"/>
</dbReference>
<dbReference type="GO" id="GO:0051607">
    <property type="term" value="P:defense response to virus"/>
    <property type="evidence" value="ECO:0007669"/>
    <property type="project" value="UniProtKB-KW"/>
</dbReference>
<evidence type="ECO:0000256" key="8">
    <source>
        <dbReference type="ARBA" id="ARBA00034120"/>
    </source>
</evidence>
<dbReference type="AlphaFoldDB" id="A0A1I4HB47"/>
<evidence type="ECO:0000256" key="1">
    <source>
        <dbReference type="ARBA" id="ARBA00012493"/>
    </source>
</evidence>
<dbReference type="PANTHER" id="PTHR34047">
    <property type="entry name" value="NUCLEAR INTRON MATURASE 1, MITOCHONDRIAL-RELATED"/>
    <property type="match status" value="1"/>
</dbReference>
<keyword evidence="4" id="KW-0479">Metal-binding</keyword>
<dbReference type="Proteomes" id="UP000199550">
    <property type="component" value="Unassembled WGS sequence"/>
</dbReference>
<dbReference type="NCBIfam" id="NF038233">
    <property type="entry name" value="retron_St85_RT"/>
    <property type="match status" value="1"/>
</dbReference>
<keyword evidence="6 11" id="KW-0695">RNA-directed DNA polymerase</keyword>
<evidence type="ECO:0000256" key="2">
    <source>
        <dbReference type="ARBA" id="ARBA00022679"/>
    </source>
</evidence>
<keyword evidence="3" id="KW-0548">Nucleotidyltransferase</keyword>
<evidence type="ECO:0000256" key="4">
    <source>
        <dbReference type="ARBA" id="ARBA00022723"/>
    </source>
</evidence>
<evidence type="ECO:0000259" key="10">
    <source>
        <dbReference type="PROSITE" id="PS50878"/>
    </source>
</evidence>
<feature type="domain" description="Reverse transcriptase" evidence="10">
    <location>
        <begin position="1"/>
        <end position="228"/>
    </location>
</feature>
<dbReference type="InterPro" id="IPR043502">
    <property type="entry name" value="DNA/RNA_pol_sf"/>
</dbReference>
<dbReference type="CDD" id="cd03487">
    <property type="entry name" value="RT_Bac_retron_II"/>
    <property type="match status" value="1"/>
</dbReference>
<dbReference type="EC" id="2.7.7.49" evidence="1"/>
<dbReference type="GO" id="GO:0046872">
    <property type="term" value="F:metal ion binding"/>
    <property type="evidence" value="ECO:0007669"/>
    <property type="project" value="UniProtKB-KW"/>
</dbReference>
<evidence type="ECO:0000256" key="3">
    <source>
        <dbReference type="ARBA" id="ARBA00022695"/>
    </source>
</evidence>
<keyword evidence="7" id="KW-0051">Antiviral defense</keyword>
<dbReference type="InterPro" id="IPR000123">
    <property type="entry name" value="Reverse_transcriptase_msDNA"/>
</dbReference>
<dbReference type="GO" id="GO:0003964">
    <property type="term" value="F:RNA-directed DNA polymerase activity"/>
    <property type="evidence" value="ECO:0007669"/>
    <property type="project" value="UniProtKB-KW"/>
</dbReference>
<sequence length="303" mass="35090">MNLRDISSFLGFAPQHIFYLVENPDKFYTTIRIPKNSKPHSFRTLDIPYTELKGVQRAMNRKILQKQPLSECAYSYVSGKSIFSAAREFCGGKAILKMDIQDFFPSITGPRVVGLYKSLGFTDSVAYILSQLSLRNNSIAQGAPTSPAISNLIMRRFDRHMENLATSWEMDYLRYSDDIFFYKDRNFNHPKLEELATQIIEHSGFTVNVAKTRYHPRGVPRITLGLLTHGDRPRIPGPARKQYRAAFYRASRDFEWAYANKSRLKGILEWYKSIHGKDDVFNQYSAIYRNINTLKIHTSYRSQ</sequence>
<keyword evidence="12" id="KW-1185">Reference proteome</keyword>
<dbReference type="SUPFAM" id="SSF56672">
    <property type="entry name" value="DNA/RNA polymerases"/>
    <property type="match status" value="1"/>
</dbReference>
<evidence type="ECO:0000313" key="11">
    <source>
        <dbReference type="EMBL" id="SFL39509.1"/>
    </source>
</evidence>
<comment type="catalytic activity">
    <reaction evidence="9">
        <text>DNA(n) + a 2'-deoxyribonucleoside 5'-triphosphate = DNA(n+1) + diphosphate</text>
        <dbReference type="Rhea" id="RHEA:22508"/>
        <dbReference type="Rhea" id="RHEA-COMP:17339"/>
        <dbReference type="Rhea" id="RHEA-COMP:17340"/>
        <dbReference type="ChEBI" id="CHEBI:33019"/>
        <dbReference type="ChEBI" id="CHEBI:61560"/>
        <dbReference type="ChEBI" id="CHEBI:173112"/>
        <dbReference type="EC" id="2.7.7.49"/>
    </reaction>
</comment>
<protein>
    <recommendedName>
        <fullName evidence="1">RNA-directed DNA polymerase</fullName>
        <ecNumber evidence="1">2.7.7.49</ecNumber>
    </recommendedName>
</protein>
<dbReference type="PANTHER" id="PTHR34047:SF7">
    <property type="entry name" value="RNA-DIRECTED DNA POLYMERASE"/>
    <property type="match status" value="1"/>
</dbReference>
<evidence type="ECO:0000256" key="5">
    <source>
        <dbReference type="ARBA" id="ARBA00022842"/>
    </source>
</evidence>
<dbReference type="STRING" id="195913.SAMN04488004_1173"/>
<organism evidence="11 12">
    <name type="scientific">Loktanella salsilacus</name>
    <dbReference type="NCBI Taxonomy" id="195913"/>
    <lineage>
        <taxon>Bacteria</taxon>
        <taxon>Pseudomonadati</taxon>
        <taxon>Pseudomonadota</taxon>
        <taxon>Alphaproteobacteria</taxon>
        <taxon>Rhodobacterales</taxon>
        <taxon>Roseobacteraceae</taxon>
        <taxon>Loktanella</taxon>
    </lineage>
</organism>